<proteinExistence type="predicted"/>
<dbReference type="InterPro" id="IPR048846">
    <property type="entry name" value="PaaX-like_central"/>
</dbReference>
<dbReference type="EMBL" id="MZGJ01000012">
    <property type="protein sequence ID" value="OQX50951.1"/>
    <property type="molecule type" value="Genomic_DNA"/>
</dbReference>
<organism evidence="3 4">
    <name type="scientific">candidate division CPR3 bacterium 4484_211</name>
    <dbReference type="NCBI Taxonomy" id="1968527"/>
    <lineage>
        <taxon>Bacteria</taxon>
        <taxon>Bacteria division CPR3</taxon>
    </lineage>
</organism>
<feature type="domain" description="Transcriptional repressor PaaX-like central Cas2-like" evidence="2">
    <location>
        <begin position="110"/>
        <end position="172"/>
    </location>
</feature>
<dbReference type="Pfam" id="PF20803">
    <property type="entry name" value="PaaX_M"/>
    <property type="match status" value="1"/>
</dbReference>
<evidence type="ECO:0000313" key="3">
    <source>
        <dbReference type="EMBL" id="OQX50951.1"/>
    </source>
</evidence>
<evidence type="ECO:0000313" key="4">
    <source>
        <dbReference type="Proteomes" id="UP000192520"/>
    </source>
</evidence>
<reference evidence="4" key="1">
    <citation type="submission" date="2017-03" db="EMBL/GenBank/DDBJ databases">
        <title>Novel pathways for hydrocarbon cycling and metabolic interdependencies in hydrothermal sediment communities.</title>
        <authorList>
            <person name="Dombrowski N."/>
            <person name="Seitz K."/>
            <person name="Teske A."/>
            <person name="Baker B."/>
        </authorList>
    </citation>
    <scope>NUCLEOTIDE SEQUENCE [LARGE SCALE GENOMIC DNA]</scope>
</reference>
<accession>A0A1W9NXS0</accession>
<gene>
    <name evidence="3" type="ORF">B5M47_02445</name>
</gene>
<comment type="caution">
    <text evidence="3">The sequence shown here is derived from an EMBL/GenBank/DDBJ whole genome shotgun (WGS) entry which is preliminary data.</text>
</comment>
<dbReference type="AlphaFoldDB" id="A0A1W9NXS0"/>
<feature type="domain" description="Transcriptional repressor PaaX-like C-terminal" evidence="1">
    <location>
        <begin position="199"/>
        <end position="262"/>
    </location>
</feature>
<name>A0A1W9NXS0_UNCC3</name>
<dbReference type="PANTHER" id="PTHR30319">
    <property type="entry name" value="PHENYLACETIC ACID REGULATOR-RELATED TRANSCRIPTIONAL REPRESSOR"/>
    <property type="match status" value="1"/>
</dbReference>
<dbReference type="InterPro" id="IPR013225">
    <property type="entry name" value="PaaX_C"/>
</dbReference>
<dbReference type="Pfam" id="PF08223">
    <property type="entry name" value="PaaX_C"/>
    <property type="match status" value="1"/>
</dbReference>
<dbReference type="PANTHER" id="PTHR30319:SF1">
    <property type="entry name" value="TRANSCRIPTIONAL REPRESSOR PAAX"/>
    <property type="match status" value="1"/>
</dbReference>
<protein>
    <submittedName>
        <fullName evidence="3">Uncharacterized protein</fullName>
    </submittedName>
</protein>
<evidence type="ECO:0000259" key="1">
    <source>
        <dbReference type="Pfam" id="PF08223"/>
    </source>
</evidence>
<dbReference type="Proteomes" id="UP000192520">
    <property type="component" value="Unassembled WGS sequence"/>
</dbReference>
<evidence type="ECO:0000259" key="2">
    <source>
        <dbReference type="Pfam" id="PF20803"/>
    </source>
</evidence>
<sequence length="277" mass="32222">MKRTKLRSLVLELSEGILSSTVDFTLHTLFCSLQLSGGKTARDAWIICQKANKKLEEINYETFKNAFYELKRKGLVKYIEDKEKERARIEITELGQQRLANSIPQYFEKRPWDGKIYLITYDIPESRRTLRNKFRESILKKLSCGMLQASVWITPYSPRALIEAWAMEHGAVGMILISELEKDGSFGEFTVEYLLEEVYKLSEVDSRYKAFINKYEKQTTANQTDLNLDFISCVKADPQLPFELLPPDWASIKAYKIYKKLCSKNIFTFLENAFKKG</sequence>
<dbReference type="GO" id="GO:0006351">
    <property type="term" value="P:DNA-templated transcription"/>
    <property type="evidence" value="ECO:0007669"/>
    <property type="project" value="TreeGrafter"/>
</dbReference>
<dbReference type="Gene3D" id="3.30.70.2650">
    <property type="match status" value="1"/>
</dbReference>